<keyword evidence="7" id="KW-1185">Reference proteome</keyword>
<evidence type="ECO:0000256" key="4">
    <source>
        <dbReference type="ARBA" id="ARBA00023033"/>
    </source>
</evidence>
<dbReference type="GO" id="GO:0046306">
    <property type="term" value="P:alkanesulfonate catabolic process"/>
    <property type="evidence" value="ECO:0007669"/>
    <property type="project" value="TreeGrafter"/>
</dbReference>
<dbReference type="InterPro" id="IPR036661">
    <property type="entry name" value="Luciferase-like_sf"/>
</dbReference>
<dbReference type="SUPFAM" id="SSF51679">
    <property type="entry name" value="Bacterial luciferase-like"/>
    <property type="match status" value="1"/>
</dbReference>
<dbReference type="NCBIfam" id="TIGR03560">
    <property type="entry name" value="F420_Rv1855c"/>
    <property type="match status" value="1"/>
</dbReference>
<dbReference type="OrthoDB" id="143323at2"/>
<organism evidence="6 7">
    <name type="scientific">Actinopolymorpha singaporensis</name>
    <dbReference type="NCBI Taxonomy" id="117157"/>
    <lineage>
        <taxon>Bacteria</taxon>
        <taxon>Bacillati</taxon>
        <taxon>Actinomycetota</taxon>
        <taxon>Actinomycetes</taxon>
        <taxon>Propionibacteriales</taxon>
        <taxon>Actinopolymorphaceae</taxon>
        <taxon>Actinopolymorpha</taxon>
    </lineage>
</organism>
<evidence type="ECO:0000256" key="3">
    <source>
        <dbReference type="ARBA" id="ARBA00023002"/>
    </source>
</evidence>
<gene>
    <name evidence="6" type="ORF">SAMN04489717_5790</name>
</gene>
<dbReference type="GO" id="GO:0008726">
    <property type="term" value="F:alkanesulfonate monooxygenase activity"/>
    <property type="evidence" value="ECO:0007669"/>
    <property type="project" value="TreeGrafter"/>
</dbReference>
<evidence type="ECO:0000256" key="2">
    <source>
        <dbReference type="ARBA" id="ARBA00022643"/>
    </source>
</evidence>
<evidence type="ECO:0000259" key="5">
    <source>
        <dbReference type="Pfam" id="PF00296"/>
    </source>
</evidence>
<keyword evidence="1" id="KW-0285">Flavoprotein</keyword>
<sequence>MTSVAENSSGLRVGVKLAPQNTTVDHLRRVWQLADQAGFDSCWNFDHFAAIHGEPEGDVFEGWTLLAAMAEGTQRVRIGCMVTGVTYRHPAVLAKMAVTVDHLSGGRLEFGLGAAWAEIEHTMLGIDLGSVKGRLDRFEEACQVIRSLWTEPKTTFHGEHYDLTDALANPKPVQKPGPPLWIGGSGRRRTLRIVAQYADAWNAAGGSVEEIAELSGVLDRHCHDVGRDPAQIRRTVQIRADEGTDHLLRQAEAYAGVGIGEVIVVVRGDDAVARAEQVAEILPKLRSVG</sequence>
<dbReference type="STRING" id="117157.SAMN04489717_5790"/>
<proteinExistence type="predicted"/>
<evidence type="ECO:0000313" key="6">
    <source>
        <dbReference type="EMBL" id="SDT26768.1"/>
    </source>
</evidence>
<feature type="domain" description="Luciferase-like" evidence="5">
    <location>
        <begin position="19"/>
        <end position="240"/>
    </location>
</feature>
<dbReference type="InterPro" id="IPR019952">
    <property type="entry name" value="F420_OxRdatse_Rv1855c_pred"/>
</dbReference>
<dbReference type="InterPro" id="IPR050172">
    <property type="entry name" value="SsuD_RutA_monooxygenase"/>
</dbReference>
<dbReference type="NCBIfam" id="TIGR03619">
    <property type="entry name" value="F420_Rv2161c"/>
    <property type="match status" value="1"/>
</dbReference>
<dbReference type="Pfam" id="PF00296">
    <property type="entry name" value="Bac_luciferase"/>
    <property type="match status" value="1"/>
</dbReference>
<protein>
    <submittedName>
        <fullName evidence="6">Probable F420-dependent oxidoreductase, Rv1855c family</fullName>
    </submittedName>
</protein>
<dbReference type="PANTHER" id="PTHR42847">
    <property type="entry name" value="ALKANESULFONATE MONOOXYGENASE"/>
    <property type="match status" value="1"/>
</dbReference>
<keyword evidence="2" id="KW-0288">FMN</keyword>
<dbReference type="InterPro" id="IPR011251">
    <property type="entry name" value="Luciferase-like_dom"/>
</dbReference>
<dbReference type="PANTHER" id="PTHR42847:SF8">
    <property type="entry name" value="CONSERVED PROTEIN"/>
    <property type="match status" value="1"/>
</dbReference>
<dbReference type="AlphaFoldDB" id="A0A1H1YZE0"/>
<evidence type="ECO:0000256" key="1">
    <source>
        <dbReference type="ARBA" id="ARBA00022630"/>
    </source>
</evidence>
<reference evidence="6 7" key="1">
    <citation type="submission" date="2016-10" db="EMBL/GenBank/DDBJ databases">
        <authorList>
            <person name="de Groot N.N."/>
        </authorList>
    </citation>
    <scope>NUCLEOTIDE SEQUENCE [LARGE SCALE GENOMIC DNA]</scope>
    <source>
        <strain evidence="6 7">DSM 22024</strain>
    </source>
</reference>
<evidence type="ECO:0000313" key="7">
    <source>
        <dbReference type="Proteomes" id="UP000198983"/>
    </source>
</evidence>
<dbReference type="EMBL" id="LT629732">
    <property type="protein sequence ID" value="SDT26768.1"/>
    <property type="molecule type" value="Genomic_DNA"/>
</dbReference>
<dbReference type="Proteomes" id="UP000198983">
    <property type="component" value="Chromosome I"/>
</dbReference>
<keyword evidence="3" id="KW-0560">Oxidoreductase</keyword>
<dbReference type="Gene3D" id="3.20.20.30">
    <property type="entry name" value="Luciferase-like domain"/>
    <property type="match status" value="1"/>
</dbReference>
<accession>A0A1H1YZE0</accession>
<name>A0A1H1YZE0_9ACTN</name>
<dbReference type="InterPro" id="IPR019921">
    <property type="entry name" value="Lucif-like_OxRdtase_Rv2161c"/>
</dbReference>
<dbReference type="RefSeq" id="WP_092656873.1">
    <property type="nucleotide sequence ID" value="NZ_LT629732.1"/>
</dbReference>
<keyword evidence="4" id="KW-0503">Monooxygenase</keyword>